<evidence type="ECO:0000256" key="3">
    <source>
        <dbReference type="ARBA" id="ARBA00023014"/>
    </source>
</evidence>
<evidence type="ECO:0000313" key="6">
    <source>
        <dbReference type="Proteomes" id="UP000298652"/>
    </source>
</evidence>
<organism evidence="5 6">
    <name type="scientific">Setaria viridis</name>
    <name type="common">Green bristlegrass</name>
    <name type="synonym">Setaria italica subsp. viridis</name>
    <dbReference type="NCBI Taxonomy" id="4556"/>
    <lineage>
        <taxon>Eukaryota</taxon>
        <taxon>Viridiplantae</taxon>
        <taxon>Streptophyta</taxon>
        <taxon>Embryophyta</taxon>
        <taxon>Tracheophyta</taxon>
        <taxon>Spermatophyta</taxon>
        <taxon>Magnoliopsida</taxon>
        <taxon>Liliopsida</taxon>
        <taxon>Poales</taxon>
        <taxon>Poaceae</taxon>
        <taxon>PACMAD clade</taxon>
        <taxon>Panicoideae</taxon>
        <taxon>Panicodae</taxon>
        <taxon>Paniceae</taxon>
        <taxon>Cenchrinae</taxon>
        <taxon>Setaria</taxon>
    </lineage>
</organism>
<dbReference type="InterPro" id="IPR001030">
    <property type="entry name" value="Acoase/IPM_deHydtase_lsu_aba"/>
</dbReference>
<dbReference type="Gene3D" id="3.30.499.10">
    <property type="entry name" value="Aconitase, domain 3"/>
    <property type="match status" value="1"/>
</dbReference>
<evidence type="ECO:0000256" key="2">
    <source>
        <dbReference type="ARBA" id="ARBA00023004"/>
    </source>
</evidence>
<keyword evidence="1" id="KW-0479">Metal-binding</keyword>
<dbReference type="AlphaFoldDB" id="A0A4U6VY90"/>
<reference evidence="5" key="1">
    <citation type="submission" date="2019-03" db="EMBL/GenBank/DDBJ databases">
        <title>WGS assembly of Setaria viridis.</title>
        <authorList>
            <person name="Huang P."/>
            <person name="Jenkins J."/>
            <person name="Grimwood J."/>
            <person name="Barry K."/>
            <person name="Healey A."/>
            <person name="Mamidi S."/>
            <person name="Sreedasyam A."/>
            <person name="Shu S."/>
            <person name="Feldman M."/>
            <person name="Wu J."/>
            <person name="Yu Y."/>
            <person name="Chen C."/>
            <person name="Johnson J."/>
            <person name="Rokhsar D."/>
            <person name="Baxter I."/>
            <person name="Schmutz J."/>
            <person name="Brutnell T."/>
            <person name="Kellogg E."/>
        </authorList>
    </citation>
    <scope>NUCLEOTIDE SEQUENCE [LARGE SCALE GENOMIC DNA]</scope>
</reference>
<dbReference type="Pfam" id="PF00330">
    <property type="entry name" value="Aconitase"/>
    <property type="match status" value="1"/>
</dbReference>
<sequence length="93" mass="10273">MKADWHACLNNKVGFKGFGVPKEQQDKAVKFSFHGQPAEIRHGSVVIAAITSCTNTSNPSVMLGAGLVQRRRVNLALRFIHGFKLVLLQDLEQ</sequence>
<name>A0A4U6VY90_SETVI</name>
<dbReference type="InterPro" id="IPR015931">
    <property type="entry name" value="Acnase/IPM_dHydase_lsu_aba_1/3"/>
</dbReference>
<gene>
    <name evidence="5" type="ORF">SEVIR_2G341433v2</name>
</gene>
<evidence type="ECO:0000313" key="5">
    <source>
        <dbReference type="EMBL" id="TKW34980.1"/>
    </source>
</evidence>
<dbReference type="InterPro" id="IPR018136">
    <property type="entry name" value="Aconitase_4Fe-4S_BS"/>
</dbReference>
<keyword evidence="2" id="KW-0408">Iron</keyword>
<accession>A0A4U6VY90</accession>
<dbReference type="PROSITE" id="PS00450">
    <property type="entry name" value="ACONITASE_1"/>
    <property type="match status" value="1"/>
</dbReference>
<protein>
    <recommendedName>
        <fullName evidence="4">Aconitase/3-isopropylmalate dehydratase large subunit alpha/beta/alpha domain-containing protein</fullName>
    </recommendedName>
</protein>
<keyword evidence="6" id="KW-1185">Reference proteome</keyword>
<feature type="domain" description="Aconitase/3-isopropylmalate dehydratase large subunit alpha/beta/alpha" evidence="4">
    <location>
        <begin position="22"/>
        <end position="74"/>
    </location>
</feature>
<dbReference type="SUPFAM" id="SSF53732">
    <property type="entry name" value="Aconitase iron-sulfur domain"/>
    <property type="match status" value="1"/>
</dbReference>
<dbReference type="InterPro" id="IPR006249">
    <property type="entry name" value="Aconitase/IRP2"/>
</dbReference>
<evidence type="ECO:0000259" key="4">
    <source>
        <dbReference type="Pfam" id="PF00330"/>
    </source>
</evidence>
<dbReference type="PANTHER" id="PTHR11670">
    <property type="entry name" value="ACONITASE/IRON-RESPONSIVE ELEMENT FAMILY MEMBER"/>
    <property type="match status" value="1"/>
</dbReference>
<keyword evidence="3" id="KW-0411">Iron-sulfur</keyword>
<dbReference type="Gramene" id="TKW34980">
    <property type="protein sequence ID" value="TKW34980"/>
    <property type="gene ID" value="SEVIR_2G341433v2"/>
</dbReference>
<evidence type="ECO:0000256" key="1">
    <source>
        <dbReference type="ARBA" id="ARBA00022723"/>
    </source>
</evidence>
<dbReference type="GO" id="GO:0051536">
    <property type="term" value="F:iron-sulfur cluster binding"/>
    <property type="evidence" value="ECO:0007669"/>
    <property type="project" value="UniProtKB-KW"/>
</dbReference>
<dbReference type="Proteomes" id="UP000298652">
    <property type="component" value="Chromosome 2"/>
</dbReference>
<dbReference type="InterPro" id="IPR036008">
    <property type="entry name" value="Aconitase_4Fe-4S_dom"/>
</dbReference>
<dbReference type="EMBL" id="CM016553">
    <property type="protein sequence ID" value="TKW34980.1"/>
    <property type="molecule type" value="Genomic_DNA"/>
</dbReference>
<proteinExistence type="predicted"/>
<dbReference type="GO" id="GO:0046872">
    <property type="term" value="F:metal ion binding"/>
    <property type="evidence" value="ECO:0007669"/>
    <property type="project" value="UniProtKB-KW"/>
</dbReference>